<dbReference type="RefSeq" id="WP_004434773.1">
    <property type="nucleotide sequence ID" value="NZ_AHOP02000001.1"/>
</dbReference>
<dbReference type="AlphaFoldDB" id="M6UF55"/>
<dbReference type="InterPro" id="IPR027565">
    <property type="entry name" value="Cupin_WbuC"/>
</dbReference>
<dbReference type="Pfam" id="PF19480">
    <property type="entry name" value="DUF6016"/>
    <property type="match status" value="1"/>
</dbReference>
<accession>M6UF55</accession>
<dbReference type="EMBL" id="AHOP02000001">
    <property type="protein sequence ID" value="EMO43180.1"/>
    <property type="molecule type" value="Genomic_DNA"/>
</dbReference>
<comment type="caution">
    <text evidence="2">The sequence shown here is derived from an EMBL/GenBank/DDBJ whole genome shotgun (WGS) entry which is preliminary data.</text>
</comment>
<gene>
    <name evidence="2" type="ORF">LEP1GSC186_2524</name>
</gene>
<proteinExistence type="predicted"/>
<evidence type="ECO:0000313" key="2">
    <source>
        <dbReference type="EMBL" id="EMO43180.1"/>
    </source>
</evidence>
<organism evidence="2 3">
    <name type="scientific">Leptospira noguchii serovar Autumnalis str. ZUN142</name>
    <dbReference type="NCBI Taxonomy" id="1085540"/>
    <lineage>
        <taxon>Bacteria</taxon>
        <taxon>Pseudomonadati</taxon>
        <taxon>Spirochaetota</taxon>
        <taxon>Spirochaetia</taxon>
        <taxon>Leptospirales</taxon>
        <taxon>Leptospiraceae</taxon>
        <taxon>Leptospira</taxon>
    </lineage>
</organism>
<dbReference type="NCBIfam" id="TIGR04366">
    <property type="entry name" value="cupin_WbuC"/>
    <property type="match status" value="1"/>
</dbReference>
<evidence type="ECO:0000259" key="1">
    <source>
        <dbReference type="Pfam" id="PF19480"/>
    </source>
</evidence>
<sequence length="174" mass="20584">MKISIHKENDEVLYPKEDIVVIDKEDLEDLKKLALLNPRQRVRLCAHKTSNDRLHEMFIIHTKECYVRPHKHLKKAESMAIIEGEVDVVLFNEDGTVLKVIRMGDMNSGKLFYYRMSTPIYHSLFIRSEFLVFHESTEGPFLREQTFFPDWAPKENDSEVEKFITEIESQIKEK</sequence>
<protein>
    <submittedName>
        <fullName evidence="2">Cupin fold metalloprotein, WbuC family</fullName>
    </submittedName>
</protein>
<reference evidence="2 3" key="1">
    <citation type="submission" date="2013-01" db="EMBL/GenBank/DDBJ databases">
        <authorList>
            <person name="Harkins D.M."/>
            <person name="Durkin A.S."/>
            <person name="Brinkac L.M."/>
            <person name="Haft D.H."/>
            <person name="Selengut J.D."/>
            <person name="Sanka R."/>
            <person name="DePew J."/>
            <person name="Purushe J."/>
            <person name="Matthias M.A."/>
            <person name="Vinetz J.M."/>
            <person name="Sutton G.G."/>
            <person name="Nierman W.C."/>
            <person name="Fouts D.E."/>
        </authorList>
    </citation>
    <scope>NUCLEOTIDE SEQUENCE [LARGE SCALE GENOMIC DNA]</scope>
    <source>
        <strain evidence="2 3">ZUN142</strain>
    </source>
</reference>
<dbReference type="InterPro" id="IPR011051">
    <property type="entry name" value="RmlC_Cupin_sf"/>
</dbReference>
<dbReference type="SUPFAM" id="SSF51182">
    <property type="entry name" value="RmlC-like cupins"/>
    <property type="match status" value="1"/>
</dbReference>
<dbReference type="InterPro" id="IPR046058">
    <property type="entry name" value="WbuC_cupin"/>
</dbReference>
<dbReference type="Proteomes" id="UP000012153">
    <property type="component" value="Unassembled WGS sequence"/>
</dbReference>
<evidence type="ECO:0000313" key="3">
    <source>
        <dbReference type="Proteomes" id="UP000012153"/>
    </source>
</evidence>
<name>M6UF55_9LEPT</name>
<feature type="domain" description="Cupin fold metalloprotein WbuC cupin" evidence="1">
    <location>
        <begin position="22"/>
        <end position="101"/>
    </location>
</feature>